<dbReference type="Proteomes" id="UP000219281">
    <property type="component" value="Unassembled WGS sequence"/>
</dbReference>
<dbReference type="EMBL" id="OCMT01000003">
    <property type="protein sequence ID" value="SOD18978.1"/>
    <property type="molecule type" value="Genomic_DNA"/>
</dbReference>
<evidence type="ECO:0000313" key="1">
    <source>
        <dbReference type="EMBL" id="SOD18978.1"/>
    </source>
</evidence>
<organism evidence="1 2">
    <name type="scientific">Pedobacter xixiisoli</name>
    <dbReference type="NCBI Taxonomy" id="1476464"/>
    <lineage>
        <taxon>Bacteria</taxon>
        <taxon>Pseudomonadati</taxon>
        <taxon>Bacteroidota</taxon>
        <taxon>Sphingobacteriia</taxon>
        <taxon>Sphingobacteriales</taxon>
        <taxon>Sphingobacteriaceae</taxon>
        <taxon>Pedobacter</taxon>
    </lineage>
</organism>
<keyword evidence="2" id="KW-1185">Reference proteome</keyword>
<proteinExistence type="predicted"/>
<protein>
    <submittedName>
        <fullName evidence="1">Uncharacterized protein</fullName>
    </submittedName>
</protein>
<reference evidence="2" key="1">
    <citation type="submission" date="2017-09" db="EMBL/GenBank/DDBJ databases">
        <authorList>
            <person name="Varghese N."/>
            <person name="Submissions S."/>
        </authorList>
    </citation>
    <scope>NUCLEOTIDE SEQUENCE [LARGE SCALE GENOMIC DNA]</scope>
    <source>
        <strain evidence="2">CGMCC 1.12803</strain>
    </source>
</reference>
<accession>A0A286AAQ0</accession>
<gene>
    <name evidence="1" type="ORF">SAMN06297358_3284</name>
</gene>
<sequence length="53" mass="5852">MSYIYPLLMVTISEQEIKASYVTLIAFSTIIQISMATKFSNSTSVVKLTSIST</sequence>
<name>A0A286AAQ0_9SPHI</name>
<evidence type="ECO:0000313" key="2">
    <source>
        <dbReference type="Proteomes" id="UP000219281"/>
    </source>
</evidence>
<dbReference type="AlphaFoldDB" id="A0A286AAQ0"/>